<proteinExistence type="predicted"/>
<dbReference type="Pfam" id="PF13535">
    <property type="entry name" value="ATP-grasp_4"/>
    <property type="match status" value="1"/>
</dbReference>
<dbReference type="AlphaFoldDB" id="A0AAW3EQK6"/>
<dbReference type="Gene3D" id="3.40.50.20">
    <property type="match status" value="1"/>
</dbReference>
<evidence type="ECO:0000256" key="2">
    <source>
        <dbReference type="ARBA" id="ARBA00022741"/>
    </source>
</evidence>
<dbReference type="GO" id="GO:0016874">
    <property type="term" value="F:ligase activity"/>
    <property type="evidence" value="ECO:0007669"/>
    <property type="project" value="UniProtKB-KW"/>
</dbReference>
<gene>
    <name evidence="6" type="ORF">DM48_6354</name>
</gene>
<dbReference type="PANTHER" id="PTHR43585:SF2">
    <property type="entry name" value="ATP-GRASP ENZYME FSQD"/>
    <property type="match status" value="1"/>
</dbReference>
<dbReference type="EMBL" id="JPGG01000018">
    <property type="protein sequence ID" value="KGC09406.1"/>
    <property type="molecule type" value="Genomic_DNA"/>
</dbReference>
<keyword evidence="1" id="KW-0436">Ligase</keyword>
<dbReference type="GO" id="GO:0046872">
    <property type="term" value="F:metal ion binding"/>
    <property type="evidence" value="ECO:0007669"/>
    <property type="project" value="InterPro"/>
</dbReference>
<protein>
    <submittedName>
        <fullName evidence="6">ATP-grasp domain protein</fullName>
    </submittedName>
</protein>
<dbReference type="PROSITE" id="PS50975">
    <property type="entry name" value="ATP_GRASP"/>
    <property type="match status" value="1"/>
</dbReference>
<evidence type="ECO:0000256" key="4">
    <source>
        <dbReference type="PROSITE-ProRule" id="PRU00409"/>
    </source>
</evidence>
<sequence>MSLHPQPSPGRSRIVVLNRWSDDFAAYHRYIDHAAHEVAYVCTPDGAAALAASRIAHLERLPDFLDEAALHEAVRACGAALGGIDRLVALSEFDLIAAGRLREAFDIPGDRPAAVARFRDKAVMKQVVAAAGLRVPRFVALDEVDAPDAPALAALRFPLVLKPRAGAASAGVRRVDTPAQLAALWPTLARADHECEEYIEGPIYHVDGLVADGEFVIARASRYVNTCLDFANGKPLGSVMLDPGPAHDALLAFARDSLRALGLDDGAFHLEVIRGGDGLTFLEIGARVGGGEIPFLFRDLYGVDLYDLWVAQQSGDAARFAARAQAARAASASPLRGGFLMLPEPVGSRFVEAEVPSGIAALYRAVLPKRHHGFDGKGGYDTILARFRYRGASEDEIGAAIDATLREFRYTLADLTAPSRPGWPRGQGVAQLQSASAAA</sequence>
<dbReference type="Proteomes" id="UP000029590">
    <property type="component" value="Unassembled WGS sequence"/>
</dbReference>
<reference evidence="6 7" key="1">
    <citation type="submission" date="2014-04" db="EMBL/GenBank/DDBJ databases">
        <authorList>
            <person name="Bishop-Lilly K.A."/>
            <person name="Broomall S.M."/>
            <person name="Chain P.S."/>
            <person name="Chertkov O."/>
            <person name="Coyne S.R."/>
            <person name="Daligault H.E."/>
            <person name="Davenport K.W."/>
            <person name="Erkkila T."/>
            <person name="Frey K.G."/>
            <person name="Gibbons H.S."/>
            <person name="Gu W."/>
            <person name="Jaissle J."/>
            <person name="Johnson S.L."/>
            <person name="Koroleva G.I."/>
            <person name="Ladner J.T."/>
            <person name="Lo C.-C."/>
            <person name="Minogue T.D."/>
            <person name="Munk C."/>
            <person name="Palacios G.F."/>
            <person name="Redden C.L."/>
            <person name="Rosenzweig C.N."/>
            <person name="Scholz M.B."/>
            <person name="Teshima H."/>
            <person name="Xu Y."/>
        </authorList>
    </citation>
    <scope>NUCLEOTIDE SEQUENCE [LARGE SCALE GENOMIC DNA]</scope>
    <source>
        <strain evidence="7">gladioli</strain>
    </source>
</reference>
<dbReference type="InterPro" id="IPR013815">
    <property type="entry name" value="ATP_grasp_subdomain_1"/>
</dbReference>
<comment type="caution">
    <text evidence="6">The sequence shown here is derived from an EMBL/GenBank/DDBJ whole genome shotgun (WGS) entry which is preliminary data.</text>
</comment>
<organism evidence="6 7">
    <name type="scientific">Burkholderia gladioli</name>
    <name type="common">Pseudomonas marginata</name>
    <name type="synonym">Phytomonas marginata</name>
    <dbReference type="NCBI Taxonomy" id="28095"/>
    <lineage>
        <taxon>Bacteria</taxon>
        <taxon>Pseudomonadati</taxon>
        <taxon>Pseudomonadota</taxon>
        <taxon>Betaproteobacteria</taxon>
        <taxon>Burkholderiales</taxon>
        <taxon>Burkholderiaceae</taxon>
        <taxon>Burkholderia</taxon>
    </lineage>
</organism>
<evidence type="ECO:0000259" key="5">
    <source>
        <dbReference type="PROSITE" id="PS50975"/>
    </source>
</evidence>
<dbReference type="SUPFAM" id="SSF56059">
    <property type="entry name" value="Glutathione synthetase ATP-binding domain-like"/>
    <property type="match status" value="1"/>
</dbReference>
<evidence type="ECO:0000256" key="1">
    <source>
        <dbReference type="ARBA" id="ARBA00022598"/>
    </source>
</evidence>
<dbReference type="KEGG" id="bgo:BM43_2543"/>
<dbReference type="GO" id="GO:0005524">
    <property type="term" value="F:ATP binding"/>
    <property type="evidence" value="ECO:0007669"/>
    <property type="project" value="UniProtKB-UniRule"/>
</dbReference>
<evidence type="ECO:0000256" key="3">
    <source>
        <dbReference type="ARBA" id="ARBA00022840"/>
    </source>
</evidence>
<name>A0AAW3EQK6_BURGA</name>
<evidence type="ECO:0000313" key="6">
    <source>
        <dbReference type="EMBL" id="KGC09406.1"/>
    </source>
</evidence>
<dbReference type="RefSeq" id="WP_036052164.1">
    <property type="nucleotide sequence ID" value="NZ_CADEVY010000002.1"/>
</dbReference>
<dbReference type="InterPro" id="IPR011761">
    <property type="entry name" value="ATP-grasp"/>
</dbReference>
<evidence type="ECO:0000313" key="7">
    <source>
        <dbReference type="Proteomes" id="UP000029590"/>
    </source>
</evidence>
<accession>A0AAW3EQK6</accession>
<dbReference type="Gene3D" id="3.30.470.20">
    <property type="entry name" value="ATP-grasp fold, B domain"/>
    <property type="match status" value="1"/>
</dbReference>
<dbReference type="InterPro" id="IPR052032">
    <property type="entry name" value="ATP-dep_AA_Ligase"/>
</dbReference>
<feature type="domain" description="ATP-grasp" evidence="5">
    <location>
        <begin position="125"/>
        <end position="314"/>
    </location>
</feature>
<keyword evidence="2 4" id="KW-0547">Nucleotide-binding</keyword>
<keyword evidence="3 4" id="KW-0067">ATP-binding</keyword>
<dbReference type="PANTHER" id="PTHR43585">
    <property type="entry name" value="FUMIPYRROLE BIOSYNTHESIS PROTEIN C"/>
    <property type="match status" value="1"/>
</dbReference>
<dbReference type="Gene3D" id="3.30.1490.20">
    <property type="entry name" value="ATP-grasp fold, A domain"/>
    <property type="match status" value="1"/>
</dbReference>